<evidence type="ECO:0000256" key="8">
    <source>
        <dbReference type="PROSITE-ProRule" id="PRU10141"/>
    </source>
</evidence>
<dbReference type="FunFam" id="3.30.200.20:FF:000040">
    <property type="entry name" value="Dual specificity mitogen-activated protein kinase kinase"/>
    <property type="match status" value="1"/>
</dbReference>
<feature type="domain" description="Protein kinase" evidence="9">
    <location>
        <begin position="25"/>
        <end position="97"/>
    </location>
</feature>
<dbReference type="InterPro" id="IPR017441">
    <property type="entry name" value="Protein_kinase_ATP_BS"/>
</dbReference>
<evidence type="ECO:0000259" key="9">
    <source>
        <dbReference type="PROSITE" id="PS50011"/>
    </source>
</evidence>
<dbReference type="Proteomes" id="UP000237246">
    <property type="component" value="Unassembled WGS sequence"/>
</dbReference>
<dbReference type="PANTHER" id="PTHR48013:SF21">
    <property type="entry name" value="DUAL SPECIFICITY MITOGEN-ACTIVATED PROTEIN KINASE KINASE 3"/>
    <property type="match status" value="1"/>
</dbReference>
<dbReference type="PROSITE" id="PS00107">
    <property type="entry name" value="PROTEIN_KINASE_ATP"/>
    <property type="match status" value="1"/>
</dbReference>
<keyword evidence="3 8" id="KW-0547">Nucleotide-binding</keyword>
<dbReference type="OrthoDB" id="10252354at2759"/>
<evidence type="ECO:0000256" key="5">
    <source>
        <dbReference type="ARBA" id="ARBA00022840"/>
    </source>
</evidence>
<keyword evidence="2" id="KW-0808">Transferase</keyword>
<dbReference type="InterPro" id="IPR000719">
    <property type="entry name" value="Prot_kinase_dom"/>
</dbReference>
<evidence type="ECO:0000256" key="3">
    <source>
        <dbReference type="ARBA" id="ARBA00022741"/>
    </source>
</evidence>
<dbReference type="PROSITE" id="PS50011">
    <property type="entry name" value="PROTEIN_KINASE_DOM"/>
    <property type="match status" value="1"/>
</dbReference>
<evidence type="ECO:0000256" key="7">
    <source>
        <dbReference type="ARBA" id="ARBA00038999"/>
    </source>
</evidence>
<gene>
    <name evidence="10" type="ORF">CIB84_015099</name>
</gene>
<comment type="caution">
    <text evidence="10">The sequence shown here is derived from an EMBL/GenBank/DDBJ whole genome shotgun (WGS) entry which is preliminary data.</text>
</comment>
<dbReference type="GO" id="GO:1902531">
    <property type="term" value="P:regulation of intracellular signal transduction"/>
    <property type="evidence" value="ECO:0007669"/>
    <property type="project" value="UniProtKB-ARBA"/>
</dbReference>
<organism evidence="10 11">
    <name type="scientific">Bambusicola thoracicus</name>
    <name type="common">Chinese bamboo-partridge</name>
    <name type="synonym">Perdix thoracica</name>
    <dbReference type="NCBI Taxonomy" id="9083"/>
    <lineage>
        <taxon>Eukaryota</taxon>
        <taxon>Metazoa</taxon>
        <taxon>Chordata</taxon>
        <taxon>Craniata</taxon>
        <taxon>Vertebrata</taxon>
        <taxon>Euteleostomi</taxon>
        <taxon>Archelosauria</taxon>
        <taxon>Archosauria</taxon>
        <taxon>Dinosauria</taxon>
        <taxon>Saurischia</taxon>
        <taxon>Theropoda</taxon>
        <taxon>Coelurosauria</taxon>
        <taxon>Aves</taxon>
        <taxon>Neognathae</taxon>
        <taxon>Galloanserae</taxon>
        <taxon>Galliformes</taxon>
        <taxon>Phasianidae</taxon>
        <taxon>Perdicinae</taxon>
        <taxon>Bambusicola</taxon>
    </lineage>
</organism>
<protein>
    <recommendedName>
        <fullName evidence="7">mitogen-activated protein kinase kinase</fullName>
        <ecNumber evidence="7">2.7.12.2</ecNumber>
    </recommendedName>
</protein>
<dbReference type="EMBL" id="PPHD01072769">
    <property type="protein sequence ID" value="POI21154.1"/>
    <property type="molecule type" value="Genomic_DNA"/>
</dbReference>
<dbReference type="AlphaFoldDB" id="A0A2P4SAL0"/>
<feature type="binding site" evidence="8">
    <location>
        <position position="54"/>
    </location>
    <ligand>
        <name>ATP</name>
        <dbReference type="ChEBI" id="CHEBI:30616"/>
    </ligand>
</feature>
<dbReference type="GO" id="GO:0004708">
    <property type="term" value="F:MAP kinase kinase activity"/>
    <property type="evidence" value="ECO:0007669"/>
    <property type="project" value="UniProtKB-EC"/>
</dbReference>
<dbReference type="GO" id="GO:0005524">
    <property type="term" value="F:ATP binding"/>
    <property type="evidence" value="ECO:0007669"/>
    <property type="project" value="UniProtKB-UniRule"/>
</dbReference>
<keyword evidence="1" id="KW-0723">Serine/threonine-protein kinase</keyword>
<dbReference type="EC" id="2.7.12.2" evidence="7"/>
<feature type="non-terminal residue" evidence="10">
    <location>
        <position position="1"/>
    </location>
</feature>
<proteinExistence type="inferred from homology"/>
<dbReference type="InterPro" id="IPR011009">
    <property type="entry name" value="Kinase-like_dom_sf"/>
</dbReference>
<comment type="similarity">
    <text evidence="6">Belongs to the protein kinase superfamily. STE Ser/Thr protein kinase family. MAP kinase kinase subfamily.</text>
</comment>
<name>A0A2P4SAL0_BAMTH</name>
<evidence type="ECO:0000256" key="1">
    <source>
        <dbReference type="ARBA" id="ARBA00022527"/>
    </source>
</evidence>
<evidence type="ECO:0000256" key="2">
    <source>
        <dbReference type="ARBA" id="ARBA00022679"/>
    </source>
</evidence>
<sequence length="97" mass="11002">PPRNLDSRTFITIGDKNFEVEADDLVTISELGRGAYGVVEKVRHAQSGTIMAVKRIRATVNTQEQKRLLMDLDISMRTVDCFYTVTFYGALFREWAG</sequence>
<dbReference type="SUPFAM" id="SSF56112">
    <property type="entry name" value="Protein kinase-like (PK-like)"/>
    <property type="match status" value="1"/>
</dbReference>
<reference evidence="10 11" key="1">
    <citation type="submission" date="2018-01" db="EMBL/GenBank/DDBJ databases">
        <title>Comparison of the Chinese Bamboo Partridge and Red Junglefowl genome sequences highlights the importance of demography in genome evolution.</title>
        <authorList>
            <person name="Tiley G.P."/>
            <person name="Kimball R.T."/>
            <person name="Braun E.L."/>
            <person name="Burleigh J.G."/>
        </authorList>
    </citation>
    <scope>NUCLEOTIDE SEQUENCE [LARGE SCALE GENOMIC DNA]</scope>
    <source>
        <strain evidence="10">RTK389</strain>
        <tissue evidence="10">Blood</tissue>
    </source>
</reference>
<evidence type="ECO:0000256" key="6">
    <source>
        <dbReference type="ARBA" id="ARBA00038035"/>
    </source>
</evidence>
<evidence type="ECO:0000256" key="4">
    <source>
        <dbReference type="ARBA" id="ARBA00022777"/>
    </source>
</evidence>
<dbReference type="PANTHER" id="PTHR48013">
    <property type="entry name" value="DUAL SPECIFICITY MITOGEN-ACTIVATED PROTEIN KINASE KINASE 5-RELATED"/>
    <property type="match status" value="1"/>
</dbReference>
<dbReference type="GO" id="GO:0004674">
    <property type="term" value="F:protein serine/threonine kinase activity"/>
    <property type="evidence" value="ECO:0007669"/>
    <property type="project" value="UniProtKB-KW"/>
</dbReference>
<dbReference type="Gene3D" id="3.30.200.20">
    <property type="entry name" value="Phosphorylase Kinase, domain 1"/>
    <property type="match status" value="1"/>
</dbReference>
<keyword evidence="5 8" id="KW-0067">ATP-binding</keyword>
<evidence type="ECO:0000313" key="10">
    <source>
        <dbReference type="EMBL" id="POI21154.1"/>
    </source>
</evidence>
<accession>A0A2P4SAL0</accession>
<evidence type="ECO:0000313" key="11">
    <source>
        <dbReference type="Proteomes" id="UP000237246"/>
    </source>
</evidence>
<keyword evidence="11" id="KW-1185">Reference proteome</keyword>
<keyword evidence="4" id="KW-0418">Kinase</keyword>